<dbReference type="SUPFAM" id="SSF52540">
    <property type="entry name" value="P-loop containing nucleoside triphosphate hydrolases"/>
    <property type="match status" value="1"/>
</dbReference>
<evidence type="ECO:0000313" key="1">
    <source>
        <dbReference type="EMBL" id="QHT89108.1"/>
    </source>
</evidence>
<dbReference type="Gene3D" id="3.40.50.300">
    <property type="entry name" value="P-loop containing nucleotide triphosphate hydrolases"/>
    <property type="match status" value="1"/>
</dbReference>
<proteinExistence type="predicted"/>
<accession>A0A6C0I7V9</accession>
<name>A0A6C0I7V9_9ZZZZ</name>
<organism evidence="1">
    <name type="scientific">viral metagenome</name>
    <dbReference type="NCBI Taxonomy" id="1070528"/>
    <lineage>
        <taxon>unclassified sequences</taxon>
        <taxon>metagenomes</taxon>
        <taxon>organismal metagenomes</taxon>
    </lineage>
</organism>
<sequence>MNIQIKKFDPTSIDPCRICVFVGRRGTGKSQLVTDILYHQRKIPMGVVMSGTEESNEHYKSYVPDSFIYGQYEPDVIKNIISHQQKMLKKLKPEQKEDFSDPQNSVFILLDDCMFDNKWTRDKDMRCVFMNGRHYRIFFMLTLQYCMDLPPALRGQCDYIFILRENILENKMKLYKHFFGIFPTFDAFNEVLIQCTENYECLVLNVRSTSNKIEDVVFWYKAKVGRKFRIGSRELWEHHQRNYNPNHDTPVENVTNKKKENVVVVKTDTEGKKRRKKKV</sequence>
<reference evidence="1" key="1">
    <citation type="journal article" date="2020" name="Nature">
        <title>Giant virus diversity and host interactions through global metagenomics.</title>
        <authorList>
            <person name="Schulz F."/>
            <person name="Roux S."/>
            <person name="Paez-Espino D."/>
            <person name="Jungbluth S."/>
            <person name="Walsh D.A."/>
            <person name="Denef V.J."/>
            <person name="McMahon K.D."/>
            <person name="Konstantinidis K.T."/>
            <person name="Eloe-Fadrosh E.A."/>
            <person name="Kyrpides N.C."/>
            <person name="Woyke T."/>
        </authorList>
    </citation>
    <scope>NUCLEOTIDE SEQUENCE</scope>
    <source>
        <strain evidence="1">GVMAG-M-3300023184-53</strain>
    </source>
</reference>
<protein>
    <submittedName>
        <fullName evidence="1">Uncharacterized protein</fullName>
    </submittedName>
</protein>
<dbReference type="InterPro" id="IPR027417">
    <property type="entry name" value="P-loop_NTPase"/>
</dbReference>
<dbReference type="AlphaFoldDB" id="A0A6C0I7V9"/>
<dbReference type="EMBL" id="MN740136">
    <property type="protein sequence ID" value="QHT89108.1"/>
    <property type="molecule type" value="Genomic_DNA"/>
</dbReference>